<name>A0ABN8PQK4_9CNID</name>
<keyword evidence="7 10" id="KW-1015">Disulfide bond</keyword>
<keyword evidence="3 12" id="KW-0812">Transmembrane</keyword>
<dbReference type="CDD" id="cd00055">
    <property type="entry name" value="EGF_Lam"/>
    <property type="match status" value="2"/>
</dbReference>
<dbReference type="PROSITE" id="PS50027">
    <property type="entry name" value="EGF_LAM_2"/>
    <property type="match status" value="1"/>
</dbReference>
<dbReference type="Gene3D" id="2.120.10.80">
    <property type="entry name" value="Kelch-type beta propeller"/>
    <property type="match status" value="1"/>
</dbReference>
<evidence type="ECO:0000256" key="4">
    <source>
        <dbReference type="ARBA" id="ARBA00022729"/>
    </source>
</evidence>
<evidence type="ECO:0000256" key="10">
    <source>
        <dbReference type="PROSITE-ProRule" id="PRU00076"/>
    </source>
</evidence>
<feature type="domain" description="Laminin EGF-like" evidence="15">
    <location>
        <begin position="724"/>
        <end position="767"/>
    </location>
</feature>
<dbReference type="SMART" id="SM00181">
    <property type="entry name" value="EGF"/>
    <property type="match status" value="4"/>
</dbReference>
<proteinExistence type="predicted"/>
<protein>
    <recommendedName>
        <fullName evidence="18">Attractin</fullName>
    </recommendedName>
</protein>
<evidence type="ECO:0000256" key="2">
    <source>
        <dbReference type="ARBA" id="ARBA00022441"/>
    </source>
</evidence>
<accession>A0ABN8PQK4</accession>
<evidence type="ECO:0000256" key="5">
    <source>
        <dbReference type="ARBA" id="ARBA00022737"/>
    </source>
</evidence>
<keyword evidence="8" id="KW-0325">Glycoprotein</keyword>
<keyword evidence="2" id="KW-0880">Kelch repeat</keyword>
<evidence type="ECO:0000256" key="9">
    <source>
        <dbReference type="ARBA" id="ARBA00023292"/>
    </source>
</evidence>
<dbReference type="SUPFAM" id="SSF57196">
    <property type="entry name" value="EGF/Laminin"/>
    <property type="match status" value="1"/>
</dbReference>
<comment type="subcellular location">
    <subcellularLocation>
        <location evidence="1">Membrane</location>
        <topology evidence="1">Single-pass membrane protein</topology>
    </subcellularLocation>
</comment>
<dbReference type="PANTHER" id="PTHR46376">
    <property type="entry name" value="LEUCINE-ZIPPER-LIKE TRANSCRIPTIONAL REGULATOR 1"/>
    <property type="match status" value="1"/>
</dbReference>
<comment type="caution">
    <text evidence="16">The sequence shown here is derived from an EMBL/GenBank/DDBJ whole genome shotgun (WGS) entry which is preliminary data.</text>
</comment>
<keyword evidence="9 11" id="KW-0424">Laminin EGF-like domain</keyword>
<dbReference type="Pfam" id="PF24973">
    <property type="entry name" value="EGF_LMN_ATRN"/>
    <property type="match status" value="1"/>
</dbReference>
<keyword evidence="17" id="KW-1185">Reference proteome</keyword>
<feature type="signal peptide" evidence="13">
    <location>
        <begin position="1"/>
        <end position="21"/>
    </location>
</feature>
<gene>
    <name evidence="16" type="ORF">PEVE_00044704</name>
</gene>
<dbReference type="PROSITE" id="PS01248">
    <property type="entry name" value="EGF_LAM_1"/>
    <property type="match status" value="1"/>
</dbReference>
<feature type="chain" id="PRO_5045903738" description="Attractin" evidence="13">
    <location>
        <begin position="22"/>
        <end position="1084"/>
    </location>
</feature>
<keyword evidence="5" id="KW-0677">Repeat</keyword>
<dbReference type="InterPro" id="IPR056863">
    <property type="entry name" value="LMN_ATRN_NET-like_EGF"/>
</dbReference>
<dbReference type="InterPro" id="IPR037293">
    <property type="entry name" value="Gal_Oxidase_central_sf"/>
</dbReference>
<evidence type="ECO:0000256" key="12">
    <source>
        <dbReference type="SAM" id="Phobius"/>
    </source>
</evidence>
<dbReference type="PROSITE" id="PS01186">
    <property type="entry name" value="EGF_2"/>
    <property type="match status" value="1"/>
</dbReference>
<dbReference type="InterPro" id="IPR000742">
    <property type="entry name" value="EGF"/>
</dbReference>
<dbReference type="InterPro" id="IPR002049">
    <property type="entry name" value="LE_dom"/>
</dbReference>
<dbReference type="EMBL" id="CALNXI010000959">
    <property type="protein sequence ID" value="CAH3148797.1"/>
    <property type="molecule type" value="Genomic_DNA"/>
</dbReference>
<dbReference type="Gene3D" id="2.10.25.10">
    <property type="entry name" value="Laminin"/>
    <property type="match status" value="2"/>
</dbReference>
<evidence type="ECO:0000256" key="11">
    <source>
        <dbReference type="PROSITE-ProRule" id="PRU00460"/>
    </source>
</evidence>
<evidence type="ECO:0000256" key="3">
    <source>
        <dbReference type="ARBA" id="ARBA00022692"/>
    </source>
</evidence>
<dbReference type="InterPro" id="IPR051568">
    <property type="entry name" value="LZTR1/Attractin"/>
</dbReference>
<evidence type="ECO:0000256" key="7">
    <source>
        <dbReference type="ARBA" id="ARBA00023157"/>
    </source>
</evidence>
<keyword evidence="10" id="KW-0245">EGF-like domain</keyword>
<sequence>MSLWWLCPAIILIQSFILCDSNTCSKNVDCINGICKSGQCDCVGNYWWGDYCQYCRERRTYAETNERKITEGKQKSLPSKCAWLIELNTPRNNRSIIVNVNEFNGASCGNRRLNIYDGSSVHSPLLAVVSDIISTATRANWELPLLQLRAKSGSAFIVLAGKEESSHSGNCWLNITYSFEEECSTKCHSYGVCAKRSSQTCKCDPGWMSSNCSLPTCPVPCNDGSCDVKTRKCNCAYGFTGESCNINDNRSHWSSPVANNQDFLDGVSSHAMANIGNYIWLYGGLTFSKGPLDTLARYDIKKNSWEIIQASSQLNQGPSARYGHSMVAFNNSLFVFGGICQGITSNETWMFDTLSRNWSQLDVSTNAGKPVGVVGHTATVVGNEMIVLFGYNPGQGYVNKTRVLDLVTKKWSAKDPTTGGARPSYGHSSVYDPQTGCIFVHGGYRMYNRTYHAPSSDTFCYHPKNKKWSALNSSGVWRYLHSAVLVGNAMIVYGGRGIHGYSPRPLLVFDIEKRIWNLPSDPVLPETVFRYGHSAVEVNSTMYAFGGFRGSMMNSFLEYSLGECFTPRSSLNCFKPLLSVISSADISVSRNSQVYKCHLRQSCQECMDSDESCVWCESNTQCVSKVFYGVLFPYLQCLHALERGKGTCPSLQCSEMKSCRDCHLLPGCGWCDDGSGTGVGSCMAGGNDGPFSPAKNVNSTATCSLFNPQTCSKSRWNFIDCPACQCNGHSKCIKGNSCGDCENNTTGPYCEKCAKGYFGDPKNGCKCSVCQCTGHAKSEACDPATGICQCVTKGVKGRNCEECDTTESYVGNASNDVFCYFSFAKFGATVKSFNLTGFERLSFEYFPGLAKRSVQLEIKWTDESLGSKAKVNLTTFFAERPEDKEVLKYKQKLVTAQESFEAVFHYQDYEFDHEDKFGLRGYIYDIDSRGSAILKVSFSIPTETINLLEFFLTFFGCFLSLLVVAGVVWKVRNRYVNFILNRQRREERQKMASRPFAKVPFLLSHSHQKSSAGNIAVETLENGKASVLTVLMQLPADDDGFTPVGQSGICFASVLGTHGDAPGTTPAGRATRIRTRKRCNGTCV</sequence>
<comment type="caution">
    <text evidence="10">Lacks conserved residue(s) required for the propagation of feature annotation.</text>
</comment>
<dbReference type="InterPro" id="IPR015915">
    <property type="entry name" value="Kelch-typ_b-propeller"/>
</dbReference>
<keyword evidence="6 12" id="KW-1133">Transmembrane helix</keyword>
<evidence type="ECO:0000259" key="15">
    <source>
        <dbReference type="PROSITE" id="PS50027"/>
    </source>
</evidence>
<dbReference type="SUPFAM" id="SSF117281">
    <property type="entry name" value="Kelch motif"/>
    <property type="match status" value="1"/>
</dbReference>
<dbReference type="Proteomes" id="UP001159427">
    <property type="component" value="Unassembled WGS sequence"/>
</dbReference>
<dbReference type="PROSITE" id="PS50026">
    <property type="entry name" value="EGF_3"/>
    <property type="match status" value="1"/>
</dbReference>
<feature type="transmembrane region" description="Helical" evidence="12">
    <location>
        <begin position="947"/>
        <end position="969"/>
    </location>
</feature>
<evidence type="ECO:0000313" key="17">
    <source>
        <dbReference type="Proteomes" id="UP001159427"/>
    </source>
</evidence>
<evidence type="ECO:0000256" key="13">
    <source>
        <dbReference type="SAM" id="SignalP"/>
    </source>
</evidence>
<feature type="disulfide bond" evidence="10">
    <location>
        <begin position="183"/>
        <end position="193"/>
    </location>
</feature>
<dbReference type="InterPro" id="IPR016201">
    <property type="entry name" value="PSI"/>
</dbReference>
<evidence type="ECO:0000313" key="16">
    <source>
        <dbReference type="EMBL" id="CAH3148797.1"/>
    </source>
</evidence>
<evidence type="ECO:0000259" key="14">
    <source>
        <dbReference type="PROSITE" id="PS50026"/>
    </source>
</evidence>
<organism evidence="16 17">
    <name type="scientific">Porites evermanni</name>
    <dbReference type="NCBI Taxonomy" id="104178"/>
    <lineage>
        <taxon>Eukaryota</taxon>
        <taxon>Metazoa</taxon>
        <taxon>Cnidaria</taxon>
        <taxon>Anthozoa</taxon>
        <taxon>Hexacorallia</taxon>
        <taxon>Scleractinia</taxon>
        <taxon>Fungiina</taxon>
        <taxon>Poritidae</taxon>
        <taxon>Porites</taxon>
    </lineage>
</organism>
<feature type="domain" description="EGF-like" evidence="14">
    <location>
        <begin position="179"/>
        <end position="213"/>
    </location>
</feature>
<dbReference type="SMART" id="SM00180">
    <property type="entry name" value="EGF_Lam"/>
    <property type="match status" value="2"/>
</dbReference>
<keyword evidence="12" id="KW-0472">Membrane</keyword>
<dbReference type="Pfam" id="PF24981">
    <property type="entry name" value="Beta-prop_ATRN-LZTR1"/>
    <property type="match status" value="1"/>
</dbReference>
<evidence type="ECO:0000256" key="8">
    <source>
        <dbReference type="ARBA" id="ARBA00023180"/>
    </source>
</evidence>
<keyword evidence="4 13" id="KW-0732">Signal</keyword>
<dbReference type="PANTHER" id="PTHR46376:SF2">
    <property type="entry name" value="DISTRACTED, ISOFORM B"/>
    <property type="match status" value="1"/>
</dbReference>
<dbReference type="InterPro" id="IPR056737">
    <property type="entry name" value="Beta-prop_ATRN-MKLN-like"/>
</dbReference>
<dbReference type="SMART" id="SM00423">
    <property type="entry name" value="PSI"/>
    <property type="match status" value="2"/>
</dbReference>
<evidence type="ECO:0008006" key="18">
    <source>
        <dbReference type="Google" id="ProtNLM"/>
    </source>
</evidence>
<reference evidence="16 17" key="1">
    <citation type="submission" date="2022-05" db="EMBL/GenBank/DDBJ databases">
        <authorList>
            <consortium name="Genoscope - CEA"/>
            <person name="William W."/>
        </authorList>
    </citation>
    <scope>NUCLEOTIDE SEQUENCE [LARGE SCALE GENOMIC DNA]</scope>
</reference>
<dbReference type="Gene3D" id="2.130.10.80">
    <property type="entry name" value="Galactose oxidase/kelch, beta-propeller"/>
    <property type="match status" value="1"/>
</dbReference>
<evidence type="ECO:0000256" key="1">
    <source>
        <dbReference type="ARBA" id="ARBA00004167"/>
    </source>
</evidence>
<feature type="disulfide bond" evidence="10">
    <location>
        <begin position="203"/>
        <end position="212"/>
    </location>
</feature>
<feature type="disulfide bond" evidence="11">
    <location>
        <begin position="741"/>
        <end position="750"/>
    </location>
</feature>
<evidence type="ECO:0000256" key="6">
    <source>
        <dbReference type="ARBA" id="ARBA00022989"/>
    </source>
</evidence>